<feature type="domain" description="Glycosyl transferase family 1" evidence="1">
    <location>
        <begin position="200"/>
        <end position="358"/>
    </location>
</feature>
<dbReference type="Pfam" id="PF13579">
    <property type="entry name" value="Glyco_trans_4_4"/>
    <property type="match status" value="1"/>
</dbReference>
<proteinExistence type="predicted"/>
<dbReference type="STRING" id="582672.SAMN05216360_11819"/>
<dbReference type="PANTHER" id="PTHR12526">
    <property type="entry name" value="GLYCOSYLTRANSFERASE"/>
    <property type="match status" value="1"/>
</dbReference>
<dbReference type="InterPro" id="IPR028098">
    <property type="entry name" value="Glyco_trans_4-like_N"/>
</dbReference>
<dbReference type="Gene3D" id="3.40.50.2000">
    <property type="entry name" value="Glycogen Phosphorylase B"/>
    <property type="match status" value="2"/>
</dbReference>
<dbReference type="Pfam" id="PF00534">
    <property type="entry name" value="Glycos_transf_1"/>
    <property type="match status" value="1"/>
</dbReference>
<dbReference type="SUPFAM" id="SSF53756">
    <property type="entry name" value="UDP-Glycosyltransferase/glycogen phosphorylase"/>
    <property type="match status" value="1"/>
</dbReference>
<dbReference type="RefSeq" id="WP_208859113.1">
    <property type="nucleotide sequence ID" value="NZ_FNHS01000018.1"/>
</dbReference>
<accession>A0A1H0I5K1</accession>
<evidence type="ECO:0000259" key="2">
    <source>
        <dbReference type="Pfam" id="PF13579"/>
    </source>
</evidence>
<protein>
    <submittedName>
        <fullName evidence="3">Glycosyltransferase involved in cell wall bisynthesis</fullName>
    </submittedName>
</protein>
<dbReference type="GO" id="GO:0016757">
    <property type="term" value="F:glycosyltransferase activity"/>
    <property type="evidence" value="ECO:0007669"/>
    <property type="project" value="InterPro"/>
</dbReference>
<keyword evidence="4" id="KW-1185">Reference proteome</keyword>
<keyword evidence="3" id="KW-0808">Transferase</keyword>
<dbReference type="Proteomes" id="UP000198704">
    <property type="component" value="Unassembled WGS sequence"/>
</dbReference>
<evidence type="ECO:0000259" key="1">
    <source>
        <dbReference type="Pfam" id="PF00534"/>
    </source>
</evidence>
<dbReference type="CDD" id="cd03801">
    <property type="entry name" value="GT4_PimA-like"/>
    <property type="match status" value="1"/>
</dbReference>
<dbReference type="InterPro" id="IPR001296">
    <property type="entry name" value="Glyco_trans_1"/>
</dbReference>
<evidence type="ECO:0000313" key="3">
    <source>
        <dbReference type="EMBL" id="SDO26696.1"/>
    </source>
</evidence>
<feature type="domain" description="Glycosyltransferase subfamily 4-like N-terminal" evidence="2">
    <location>
        <begin position="77"/>
        <end position="177"/>
    </location>
</feature>
<dbReference type="EMBL" id="FNHS01000018">
    <property type="protein sequence ID" value="SDO26696.1"/>
    <property type="molecule type" value="Genomic_DNA"/>
</dbReference>
<dbReference type="AlphaFoldDB" id="A0A1H0I5K1"/>
<organism evidence="3 4">
    <name type="scientific">Methylobacterium phyllostachyos</name>
    <dbReference type="NCBI Taxonomy" id="582672"/>
    <lineage>
        <taxon>Bacteria</taxon>
        <taxon>Pseudomonadati</taxon>
        <taxon>Pseudomonadota</taxon>
        <taxon>Alphaproteobacteria</taxon>
        <taxon>Hyphomicrobiales</taxon>
        <taxon>Methylobacteriaceae</taxon>
        <taxon>Methylobacterium</taxon>
    </lineage>
</organism>
<name>A0A1H0I5K1_9HYPH</name>
<dbReference type="PANTHER" id="PTHR12526:SF635">
    <property type="entry name" value="GLYCOSYL TRANSFERASE GROUP 1"/>
    <property type="match status" value="1"/>
</dbReference>
<evidence type="ECO:0000313" key="4">
    <source>
        <dbReference type="Proteomes" id="UP000198704"/>
    </source>
</evidence>
<sequence length="387" mass="41648">MTVFFVSQTAEKGGAELYLLDLLKHSTEPWSALFFKDGPLVADLRKLGKDARLITKSGHVIQVKRNASLLSIVKALTGILQIVRPLSEMIRGADAVVANSQKALFVCSIASWRAGCPMVWILHDILTDPSFRPMIRRAAVFFANRFADRVVANSAATAEAFIASGGRRDLVRICYNGFSESSFADTPPAATQALRNGFNLDGRPIVGIFGRLVPWKGQHIFLKALSHCPDVQGVLVGSAIHGDNTYEESLVDLSRELGVEDRVRFVGFREDVEAVLAGVDIVVHASTSPEPFGRVIVEAMFAKRPVIAAEGGGVSEIIENGVNGLLVPPGDDTALARAISTLVGDTAARARMAEQGYRDARERFSIGRAVGSVVAVLAEVRRAKVSA</sequence>
<gene>
    <name evidence="3" type="ORF">SAMN05216360_11819</name>
</gene>
<reference evidence="4" key="1">
    <citation type="submission" date="2016-10" db="EMBL/GenBank/DDBJ databases">
        <authorList>
            <person name="Varghese N."/>
            <person name="Submissions S."/>
        </authorList>
    </citation>
    <scope>NUCLEOTIDE SEQUENCE [LARGE SCALE GENOMIC DNA]</scope>
    <source>
        <strain evidence="4">BL47</strain>
    </source>
</reference>